<feature type="domain" description="IraD/Gp25-like" evidence="1">
    <location>
        <begin position="14"/>
        <end position="97"/>
    </location>
</feature>
<proteinExistence type="predicted"/>
<evidence type="ECO:0000313" key="2">
    <source>
        <dbReference type="EMBL" id="AYF00455.1"/>
    </source>
</evidence>
<dbReference type="Pfam" id="PF04965">
    <property type="entry name" value="GPW_gp25"/>
    <property type="match status" value="1"/>
</dbReference>
<reference evidence="3" key="1">
    <citation type="submission" date="2018-07" db="EMBL/GenBank/DDBJ databases">
        <title>Genome Structure of the Opportunistic Pathogen Paracoccus yeei (Alphaproteobacteria) and Identification of Putative Virulence Factors.</title>
        <authorList>
            <person name="Lasek R."/>
            <person name="Szuplewska M."/>
            <person name="Mitura M."/>
            <person name="Decewicz P."/>
            <person name="Chmielowska C."/>
            <person name="Pawlot A."/>
            <person name="Sentkowska D."/>
            <person name="Czarnecki J."/>
            <person name="Bartosik D."/>
        </authorList>
    </citation>
    <scope>NUCLEOTIDE SEQUENCE [LARGE SCALE GENOMIC DNA]</scope>
    <source>
        <strain evidence="3">CCUG 32053</strain>
    </source>
</reference>
<name>A0A386UID7_9RHOB</name>
<organism evidence="2 3">
    <name type="scientific">Paracoccus yeei</name>
    <dbReference type="NCBI Taxonomy" id="147645"/>
    <lineage>
        <taxon>Bacteria</taxon>
        <taxon>Pseudomonadati</taxon>
        <taxon>Pseudomonadota</taxon>
        <taxon>Alphaproteobacteria</taxon>
        <taxon>Rhodobacterales</taxon>
        <taxon>Paracoccaceae</taxon>
        <taxon>Paracoccus</taxon>
    </lineage>
</organism>
<dbReference type="RefSeq" id="WP_233577719.1">
    <property type="nucleotide sequence ID" value="NZ_CP031078.1"/>
</dbReference>
<dbReference type="InterPro" id="IPR007048">
    <property type="entry name" value="IraD/Gp25-like"/>
</dbReference>
<protein>
    <submittedName>
        <fullName evidence="2">Baseplate assembly protein</fullName>
    </submittedName>
</protein>
<dbReference type="AlphaFoldDB" id="A0A386UID7"/>
<sequence>MLDRETFMPISEWEHVLQSIGMILTTPLRSRVMRREFGSELSDLIGRPMTPQIVLAVYAACALAIAQWEPRFSLTGVEMGEATAQGRITLTVYGVWQGDQVSGKVVL</sequence>
<evidence type="ECO:0000259" key="1">
    <source>
        <dbReference type="Pfam" id="PF04965"/>
    </source>
</evidence>
<dbReference type="EMBL" id="CP031078">
    <property type="protein sequence ID" value="AYF00455.1"/>
    <property type="molecule type" value="Genomic_DNA"/>
</dbReference>
<dbReference type="Gene3D" id="3.10.450.40">
    <property type="match status" value="1"/>
</dbReference>
<accession>A0A386UID7</accession>
<gene>
    <name evidence="2" type="ORF">PY32053_00780</name>
</gene>
<dbReference type="Proteomes" id="UP000272010">
    <property type="component" value="Chromosome"/>
</dbReference>
<dbReference type="SUPFAM" id="SSF160719">
    <property type="entry name" value="gpW/gp25-like"/>
    <property type="match status" value="1"/>
</dbReference>
<evidence type="ECO:0000313" key="3">
    <source>
        <dbReference type="Proteomes" id="UP000272010"/>
    </source>
</evidence>